<gene>
    <name evidence="1" type="ORF">DCCM_4214</name>
</gene>
<name>A0A2L2XMB5_9FIRM</name>
<proteinExistence type="predicted"/>
<reference evidence="2" key="1">
    <citation type="submission" date="2018-02" db="EMBL/GenBank/DDBJ databases">
        <title>Genome sequence of Desulfocucumis palustris strain NAW-5.</title>
        <authorList>
            <person name="Watanabe M."/>
            <person name="Kojima H."/>
            <person name="Fukui M."/>
        </authorList>
    </citation>
    <scope>NUCLEOTIDE SEQUENCE [LARGE SCALE GENOMIC DNA]</scope>
    <source>
        <strain evidence="2">NAW-5</strain>
    </source>
</reference>
<keyword evidence="2" id="KW-1185">Reference proteome</keyword>
<dbReference type="EMBL" id="BFAV01000157">
    <property type="protein sequence ID" value="GBF35091.1"/>
    <property type="molecule type" value="Genomic_DNA"/>
</dbReference>
<comment type="caution">
    <text evidence="1">The sequence shown here is derived from an EMBL/GenBank/DDBJ whole genome shotgun (WGS) entry which is preliminary data.</text>
</comment>
<accession>A0A2L2XMB5</accession>
<organism evidence="1 2">
    <name type="scientific">Desulfocucumis palustris</name>
    <dbReference type="NCBI Taxonomy" id="1898651"/>
    <lineage>
        <taxon>Bacteria</taxon>
        <taxon>Bacillati</taxon>
        <taxon>Bacillota</taxon>
        <taxon>Clostridia</taxon>
        <taxon>Eubacteriales</taxon>
        <taxon>Desulfocucumaceae</taxon>
        <taxon>Desulfocucumis</taxon>
    </lineage>
</organism>
<sequence>MHYVFLAEKSYLTAQNTRCLTQQVFYNFSVKRNFVLI</sequence>
<protein>
    <submittedName>
        <fullName evidence="1">Uncharacterized protein</fullName>
    </submittedName>
</protein>
<evidence type="ECO:0000313" key="1">
    <source>
        <dbReference type="EMBL" id="GBF35091.1"/>
    </source>
</evidence>
<dbReference type="Proteomes" id="UP000239549">
    <property type="component" value="Unassembled WGS sequence"/>
</dbReference>
<dbReference type="AlphaFoldDB" id="A0A2L2XMB5"/>
<evidence type="ECO:0000313" key="2">
    <source>
        <dbReference type="Proteomes" id="UP000239549"/>
    </source>
</evidence>